<accession>V9KRM0</accession>
<comment type="function">
    <text evidence="1 6">Phosphorylates D-xylulose to produce D-xylulose 5-phosphate, a molecule that may play an important role in the regulation of glucose metabolism and lipogenesis.</text>
</comment>
<dbReference type="InterPro" id="IPR042024">
    <property type="entry name" value="D-XK_euk"/>
</dbReference>
<dbReference type="Gene3D" id="3.30.420.40">
    <property type="match status" value="2"/>
</dbReference>
<dbReference type="GO" id="GO:0005524">
    <property type="term" value="F:ATP binding"/>
    <property type="evidence" value="ECO:0007669"/>
    <property type="project" value="UniProtKB-KW"/>
</dbReference>
<evidence type="ECO:0000259" key="8">
    <source>
        <dbReference type="Pfam" id="PF02782"/>
    </source>
</evidence>
<keyword evidence="6" id="KW-0067">ATP-binding</keyword>
<evidence type="ECO:0000259" key="7">
    <source>
        <dbReference type="Pfam" id="PF00370"/>
    </source>
</evidence>
<dbReference type="GO" id="GO:0042732">
    <property type="term" value="P:D-xylose metabolic process"/>
    <property type="evidence" value="ECO:0007669"/>
    <property type="project" value="UniProtKB-UniRule"/>
</dbReference>
<protein>
    <recommendedName>
        <fullName evidence="3 6">Xylulose kinase</fullName>
        <ecNumber evidence="6">2.7.1.17</ecNumber>
    </recommendedName>
</protein>
<name>V9KRM0_CALMI</name>
<keyword evidence="6" id="KW-0859">Xylose metabolism</keyword>
<dbReference type="SUPFAM" id="SSF53067">
    <property type="entry name" value="Actin-like ATPase domain"/>
    <property type="match status" value="2"/>
</dbReference>
<dbReference type="InterPro" id="IPR018485">
    <property type="entry name" value="FGGY_C"/>
</dbReference>
<evidence type="ECO:0000256" key="5">
    <source>
        <dbReference type="ARBA" id="ARBA00022777"/>
    </source>
</evidence>
<dbReference type="EC" id="2.7.1.17" evidence="6"/>
<evidence type="ECO:0000256" key="4">
    <source>
        <dbReference type="ARBA" id="ARBA00022679"/>
    </source>
</evidence>
<sequence length="528" mass="58431">MAAEDKCYLGFDLSTQQLKVTAIDDELKVISEFKMSFDEDLSEFGTSGGAEIQSDKLTVTAPVLMWVKAFDLVLEKMKNSKFDFTKVQSLSGSAQQHGSVYWKDGASDTMKNMPANRYLHYILESSFSVKDSPIWMDSSTSSECQNLEKAIGGPERLAEITGSRAYERFTGNQIAKIYKKYPQQYKDTERISLVSSFLATLFLGSYAAIDYSDGSGMNLLDIRRHVWSEKCLDACAPGLKEKLGNPMPSHAVLGTISPYLIERYGFNPDCKIVAFTGDNAGSMAGLRIEEGDIVVSLGTSDTVFFSVKDPKPAVDGHIFCNPVDCESYMALVCFKNGSLTRERIRDECANGSWDEFSKALKETTPGNSGYIGFYYDVLEITPAAIGIHRFAPENCKLHEFPKEVEIRALIEGQFMSKRLYAEALGFKLRKESKVLATGGASVNLDILQVLSDVFNSPVYTIKTSDSACLGSAFRAKQGPTGKAFRDVIKTGPEPKLVVRPSPESEKAYCVSRFQMLEHSIMHSCDMPE</sequence>
<dbReference type="GO" id="GO:0005997">
    <property type="term" value="P:xylulose metabolic process"/>
    <property type="evidence" value="ECO:0007669"/>
    <property type="project" value="UniProtKB-UniRule"/>
</dbReference>
<keyword evidence="5 6" id="KW-0418">Kinase</keyword>
<dbReference type="InterPro" id="IPR000577">
    <property type="entry name" value="Carb_kinase_FGGY"/>
</dbReference>
<keyword evidence="6" id="KW-0119">Carbohydrate metabolism</keyword>
<dbReference type="InterPro" id="IPR018484">
    <property type="entry name" value="FGGY_N"/>
</dbReference>
<evidence type="ECO:0000256" key="2">
    <source>
        <dbReference type="ARBA" id="ARBA00009156"/>
    </source>
</evidence>
<comment type="similarity">
    <text evidence="2 6">Belongs to the FGGY kinase family.</text>
</comment>
<evidence type="ECO:0000313" key="9">
    <source>
        <dbReference type="EMBL" id="AFP01398.1"/>
    </source>
</evidence>
<feature type="domain" description="Carbohydrate kinase FGGY C-terminal" evidence="8">
    <location>
        <begin position="294"/>
        <end position="475"/>
    </location>
</feature>
<keyword evidence="6" id="KW-0547">Nucleotide-binding</keyword>
<proteinExistence type="evidence at transcript level"/>
<dbReference type="CDD" id="cd07776">
    <property type="entry name" value="ASKHA_NBD_FGGY_SpXK-like"/>
    <property type="match status" value="1"/>
</dbReference>
<reference evidence="9" key="1">
    <citation type="journal article" date="2014" name="Nature">
        <title>Elephant shark genome provides unique insights into gnathostome evolution.</title>
        <authorList>
            <consortium name="International Elephant Shark Genome Sequencing Consortium"/>
            <person name="Venkatesh B."/>
            <person name="Lee A.P."/>
            <person name="Ravi V."/>
            <person name="Maurya A.K."/>
            <person name="Lian M.M."/>
            <person name="Swann J.B."/>
            <person name="Ohta Y."/>
            <person name="Flajnik M.F."/>
            <person name="Sutoh Y."/>
            <person name="Kasahara M."/>
            <person name="Hoon S."/>
            <person name="Gangu V."/>
            <person name="Roy S.W."/>
            <person name="Irimia M."/>
            <person name="Korzh V."/>
            <person name="Kondrychyn I."/>
            <person name="Lim Z.W."/>
            <person name="Tay B.H."/>
            <person name="Tohari S."/>
            <person name="Kong K.W."/>
            <person name="Ho S."/>
            <person name="Lorente-Galdos B."/>
            <person name="Quilez J."/>
            <person name="Marques-Bonet T."/>
            <person name="Raney B.J."/>
            <person name="Ingham P.W."/>
            <person name="Tay A."/>
            <person name="Hillier L.W."/>
            <person name="Minx P."/>
            <person name="Boehm T."/>
            <person name="Wilson R.K."/>
            <person name="Brenner S."/>
            <person name="Warren W.C."/>
        </authorList>
    </citation>
    <scope>NUCLEOTIDE SEQUENCE</scope>
    <source>
        <tissue evidence="9">Liver</tissue>
    </source>
</reference>
<dbReference type="PANTHER" id="PTHR10196">
    <property type="entry name" value="SUGAR KINASE"/>
    <property type="match status" value="1"/>
</dbReference>
<evidence type="ECO:0000256" key="6">
    <source>
        <dbReference type="RuleBase" id="RU367058"/>
    </source>
</evidence>
<dbReference type="Pfam" id="PF02782">
    <property type="entry name" value="FGGY_C"/>
    <property type="match status" value="1"/>
</dbReference>
<dbReference type="GO" id="GO:0004856">
    <property type="term" value="F:D-xylulokinase activity"/>
    <property type="evidence" value="ECO:0007669"/>
    <property type="project" value="UniProtKB-UniRule"/>
</dbReference>
<dbReference type="FunFam" id="3.30.420.40:FF:000118">
    <property type="entry name" value="Xylulose kinase 2"/>
    <property type="match status" value="1"/>
</dbReference>
<feature type="domain" description="Carbohydrate kinase FGGY N-terminal" evidence="7">
    <location>
        <begin position="134"/>
        <end position="282"/>
    </location>
</feature>
<evidence type="ECO:0000256" key="1">
    <source>
        <dbReference type="ARBA" id="ARBA00003260"/>
    </source>
</evidence>
<dbReference type="EMBL" id="JW868880">
    <property type="protein sequence ID" value="AFP01398.1"/>
    <property type="molecule type" value="mRNA"/>
</dbReference>
<keyword evidence="4 6" id="KW-0808">Transferase</keyword>
<comment type="catalytic activity">
    <reaction evidence="6">
        <text>D-xylulose + ATP = D-xylulose 5-phosphate + ADP + H(+)</text>
        <dbReference type="Rhea" id="RHEA:10964"/>
        <dbReference type="ChEBI" id="CHEBI:15378"/>
        <dbReference type="ChEBI" id="CHEBI:17140"/>
        <dbReference type="ChEBI" id="CHEBI:30616"/>
        <dbReference type="ChEBI" id="CHEBI:57737"/>
        <dbReference type="ChEBI" id="CHEBI:456216"/>
        <dbReference type="EC" id="2.7.1.17"/>
    </reaction>
</comment>
<organism evidence="9">
    <name type="scientific">Callorhinchus milii</name>
    <name type="common">Ghost shark</name>
    <dbReference type="NCBI Taxonomy" id="7868"/>
    <lineage>
        <taxon>Eukaryota</taxon>
        <taxon>Metazoa</taxon>
        <taxon>Chordata</taxon>
        <taxon>Craniata</taxon>
        <taxon>Vertebrata</taxon>
        <taxon>Chondrichthyes</taxon>
        <taxon>Holocephali</taxon>
        <taxon>Chimaeriformes</taxon>
        <taxon>Callorhinchidae</taxon>
        <taxon>Callorhinchus</taxon>
    </lineage>
</organism>
<dbReference type="PANTHER" id="PTHR10196:SF57">
    <property type="entry name" value="XYLULOSE KINASE"/>
    <property type="match status" value="1"/>
</dbReference>
<dbReference type="GO" id="GO:0005829">
    <property type="term" value="C:cytosol"/>
    <property type="evidence" value="ECO:0007669"/>
    <property type="project" value="TreeGrafter"/>
</dbReference>
<dbReference type="Pfam" id="PF00370">
    <property type="entry name" value="FGGY_N"/>
    <property type="match status" value="1"/>
</dbReference>
<dbReference type="PIRSF" id="PIRSF000538">
    <property type="entry name" value="GlpK"/>
    <property type="match status" value="1"/>
</dbReference>
<dbReference type="AlphaFoldDB" id="V9KRM0"/>
<evidence type="ECO:0000256" key="3">
    <source>
        <dbReference type="ARBA" id="ARBA00019263"/>
    </source>
</evidence>
<dbReference type="InterPro" id="IPR043129">
    <property type="entry name" value="ATPase_NBD"/>
</dbReference>